<dbReference type="EMBL" id="JABVXQ010000005">
    <property type="protein sequence ID" value="KAF6109750.1"/>
    <property type="molecule type" value="Genomic_DNA"/>
</dbReference>
<sequence>MNSPVRLGIAAGTSAPTGIFNWFEALFPCAGCTVCFAPQLFLLVYLNTNGGPPSPQSAAWPVHLVCLLQPYVPCSTICCLTESTCHLACPGPPVTASPGVLSTQLPISTPPTGLDECVFFNCLVVGLSHSSVFCQFWLFFVSKLLSFFWLCEEVCLPTPPSWLKSLLTF</sequence>
<reference evidence="1 2" key="1">
    <citation type="journal article" date="2020" name="Nature">
        <title>Six reference-quality genomes reveal evolution of bat adaptations.</title>
        <authorList>
            <person name="Jebb D."/>
            <person name="Huang Z."/>
            <person name="Pippel M."/>
            <person name="Hughes G.M."/>
            <person name="Lavrichenko K."/>
            <person name="Devanna P."/>
            <person name="Winkler S."/>
            <person name="Jermiin L.S."/>
            <person name="Skirmuntt E.C."/>
            <person name="Katzourakis A."/>
            <person name="Burkitt-Gray L."/>
            <person name="Ray D.A."/>
            <person name="Sullivan K.A.M."/>
            <person name="Roscito J.G."/>
            <person name="Kirilenko B.M."/>
            <person name="Davalos L.M."/>
            <person name="Corthals A.P."/>
            <person name="Power M.L."/>
            <person name="Jones G."/>
            <person name="Ransome R.D."/>
            <person name="Dechmann D.K.N."/>
            <person name="Locatelli A.G."/>
            <person name="Puechmaille S.J."/>
            <person name="Fedrigo O."/>
            <person name="Jarvis E.D."/>
            <person name="Hiller M."/>
            <person name="Vernes S.C."/>
            <person name="Myers E.W."/>
            <person name="Teeling E.C."/>
        </authorList>
    </citation>
    <scope>NUCLEOTIDE SEQUENCE [LARGE SCALE GENOMIC DNA]</scope>
    <source>
        <strain evidence="1">Bat1K_MPI-CBG_1</strain>
    </source>
</reference>
<dbReference type="Proteomes" id="UP000664940">
    <property type="component" value="Unassembled WGS sequence"/>
</dbReference>
<accession>A0A834E6M3</accession>
<evidence type="ECO:0000313" key="2">
    <source>
        <dbReference type="Proteomes" id="UP000664940"/>
    </source>
</evidence>
<organism evidence="1 2">
    <name type="scientific">Phyllostomus discolor</name>
    <name type="common">pale spear-nosed bat</name>
    <dbReference type="NCBI Taxonomy" id="89673"/>
    <lineage>
        <taxon>Eukaryota</taxon>
        <taxon>Metazoa</taxon>
        <taxon>Chordata</taxon>
        <taxon>Craniata</taxon>
        <taxon>Vertebrata</taxon>
        <taxon>Euteleostomi</taxon>
        <taxon>Mammalia</taxon>
        <taxon>Eutheria</taxon>
        <taxon>Laurasiatheria</taxon>
        <taxon>Chiroptera</taxon>
        <taxon>Yangochiroptera</taxon>
        <taxon>Phyllostomidae</taxon>
        <taxon>Phyllostominae</taxon>
        <taxon>Phyllostomus</taxon>
    </lineage>
</organism>
<comment type="caution">
    <text evidence="1">The sequence shown here is derived from an EMBL/GenBank/DDBJ whole genome shotgun (WGS) entry which is preliminary data.</text>
</comment>
<dbReference type="AlphaFoldDB" id="A0A834E6M3"/>
<gene>
    <name evidence="1" type="ORF">HJG60_010953</name>
</gene>
<protein>
    <submittedName>
        <fullName evidence="1">Uncharacterized protein</fullName>
    </submittedName>
</protein>
<evidence type="ECO:0000313" key="1">
    <source>
        <dbReference type="EMBL" id="KAF6109750.1"/>
    </source>
</evidence>
<name>A0A834E6M3_9CHIR</name>
<proteinExistence type="predicted"/>